<protein>
    <recommendedName>
        <fullName evidence="4">Guanylyl cyclase</fullName>
    </recommendedName>
</protein>
<dbReference type="AlphaFoldDB" id="A0AAD5UE06"/>
<evidence type="ECO:0000313" key="3">
    <source>
        <dbReference type="Proteomes" id="UP001210925"/>
    </source>
</evidence>
<proteinExistence type="predicted"/>
<dbReference type="PANTHER" id="PTHR31400:SF1">
    <property type="entry name" value="PROTEIN GUCD1"/>
    <property type="match status" value="1"/>
</dbReference>
<comment type="caution">
    <text evidence="2">The sequence shown here is derived from an EMBL/GenBank/DDBJ whole genome shotgun (WGS) entry which is preliminary data.</text>
</comment>
<evidence type="ECO:0000313" key="2">
    <source>
        <dbReference type="EMBL" id="KAJ3252445.1"/>
    </source>
</evidence>
<dbReference type="PANTHER" id="PTHR31400">
    <property type="entry name" value="GUANYLYL CYCLASE DOMAIN CONTAINING PROTEIN 1 GUCD1"/>
    <property type="match status" value="1"/>
</dbReference>
<reference evidence="2" key="1">
    <citation type="submission" date="2020-05" db="EMBL/GenBank/DDBJ databases">
        <title>Phylogenomic resolution of chytrid fungi.</title>
        <authorList>
            <person name="Stajich J.E."/>
            <person name="Amses K."/>
            <person name="Simmons R."/>
            <person name="Seto K."/>
            <person name="Myers J."/>
            <person name="Bonds A."/>
            <person name="Quandt C.A."/>
            <person name="Barry K."/>
            <person name="Liu P."/>
            <person name="Grigoriev I."/>
            <person name="Longcore J.E."/>
            <person name="James T.Y."/>
        </authorList>
    </citation>
    <scope>NUCLEOTIDE SEQUENCE</scope>
    <source>
        <strain evidence="2">PLAUS21</strain>
    </source>
</reference>
<dbReference type="InterPro" id="IPR018616">
    <property type="entry name" value="GUCD1"/>
</dbReference>
<name>A0AAD5UE06_9FUNG</name>
<accession>A0AAD5UE06</accession>
<dbReference type="Pfam" id="PF09778">
    <property type="entry name" value="Guanylate_cyc_2"/>
    <property type="match status" value="1"/>
</dbReference>
<keyword evidence="3" id="KW-1185">Reference proteome</keyword>
<feature type="region of interest" description="Disordered" evidence="1">
    <location>
        <begin position="174"/>
        <end position="231"/>
    </location>
</feature>
<evidence type="ECO:0000256" key="1">
    <source>
        <dbReference type="SAM" id="MobiDB-lite"/>
    </source>
</evidence>
<dbReference type="EMBL" id="JADGKB010000141">
    <property type="protein sequence ID" value="KAJ3252445.1"/>
    <property type="molecule type" value="Genomic_DNA"/>
</dbReference>
<dbReference type="Proteomes" id="UP001210925">
    <property type="component" value="Unassembled WGS sequence"/>
</dbReference>
<evidence type="ECO:0008006" key="4">
    <source>
        <dbReference type="Google" id="ProtNLM"/>
    </source>
</evidence>
<feature type="compositionally biased region" description="Pro residues" evidence="1">
    <location>
        <begin position="210"/>
        <end position="222"/>
    </location>
</feature>
<gene>
    <name evidence="2" type="ORF">HK103_001564</name>
</gene>
<feature type="compositionally biased region" description="Polar residues" evidence="1">
    <location>
        <begin position="182"/>
        <end position="205"/>
    </location>
</feature>
<organism evidence="2 3">
    <name type="scientific">Boothiomyces macroporosus</name>
    <dbReference type="NCBI Taxonomy" id="261099"/>
    <lineage>
        <taxon>Eukaryota</taxon>
        <taxon>Fungi</taxon>
        <taxon>Fungi incertae sedis</taxon>
        <taxon>Chytridiomycota</taxon>
        <taxon>Chytridiomycota incertae sedis</taxon>
        <taxon>Chytridiomycetes</taxon>
        <taxon>Rhizophydiales</taxon>
        <taxon>Terramycetaceae</taxon>
        <taxon>Boothiomyces</taxon>
    </lineage>
</organism>
<sequence length="248" mass="28185">MLTVIPHNTQLYNWDCGLACISMVLQGIGKRNCSPSDLVKLYNSDSVWTIDLVYLLKHFGVEDFTMYTTHIGINWQHQTTPFYKDLQKDTRRVHSLFAKARENDIRVVPSKLQMDDIRRFLMSDRYAIILLVNLNLLSCHLCKENQRKMWWKSLFYKKEKREVEQSTVVPVSDAIDVPQPSAPSTPTHSMSWSKSSPTLSGTSLRGANPPYTPTAIRPPTPSTPLLRSNASSPKPTCLGMCTSFGNYD</sequence>